<evidence type="ECO:0000256" key="1">
    <source>
        <dbReference type="SAM" id="MobiDB-lite"/>
    </source>
</evidence>
<dbReference type="RefSeq" id="WP_012173837.1">
    <property type="nucleotide sequence ID" value="NC_009943.1"/>
</dbReference>
<dbReference type="Proteomes" id="UP000008561">
    <property type="component" value="Chromosome"/>
</dbReference>
<proteinExistence type="predicted"/>
<dbReference type="KEGG" id="dol:Dole_0408"/>
<dbReference type="OrthoDB" id="6077054at2"/>
<reference evidence="2 3" key="1">
    <citation type="submission" date="2007-10" db="EMBL/GenBank/DDBJ databases">
        <title>Complete sequence of Desulfococcus oleovorans Hxd3.</title>
        <authorList>
            <consortium name="US DOE Joint Genome Institute"/>
            <person name="Copeland A."/>
            <person name="Lucas S."/>
            <person name="Lapidus A."/>
            <person name="Barry K."/>
            <person name="Glavina del Rio T."/>
            <person name="Dalin E."/>
            <person name="Tice H."/>
            <person name="Pitluck S."/>
            <person name="Kiss H."/>
            <person name="Brettin T."/>
            <person name="Bruce D."/>
            <person name="Detter J.C."/>
            <person name="Han C."/>
            <person name="Schmutz J."/>
            <person name="Larimer F."/>
            <person name="Land M."/>
            <person name="Hauser L."/>
            <person name="Kyrpides N."/>
            <person name="Kim E."/>
            <person name="Wawrik B."/>
            <person name="Richardson P."/>
        </authorList>
    </citation>
    <scope>NUCLEOTIDE SEQUENCE [LARGE SCALE GENOMIC DNA]</scope>
    <source>
        <strain evidence="3">DSM 6200 / JCM 39069 / Hxd3</strain>
    </source>
</reference>
<keyword evidence="3" id="KW-1185">Reference proteome</keyword>
<feature type="region of interest" description="Disordered" evidence="1">
    <location>
        <begin position="59"/>
        <end position="87"/>
    </location>
</feature>
<protein>
    <submittedName>
        <fullName evidence="2">Uncharacterized protein</fullName>
    </submittedName>
</protein>
<accession>A8ZTF4</accession>
<sequence>MPEDKKKEKVLHARISQDLEEQIRKEAGSLGVSVSNLVRNILSNTFDLVENIVTDSADISRSARRRSASPVDGTRPSGPVAPDPVSESGRVVAWQEAIMNLNAVCSQCNTILEKGSRAAIAVVEGTGPRPALCLTCLKEITHEDQNRSDNNE</sequence>
<name>A8ZTF4_DESOH</name>
<dbReference type="EMBL" id="CP000859">
    <property type="protein sequence ID" value="ABW66218.1"/>
    <property type="molecule type" value="Genomic_DNA"/>
</dbReference>
<organism evidence="2 3">
    <name type="scientific">Desulfosudis oleivorans (strain DSM 6200 / JCM 39069 / Hxd3)</name>
    <name type="common">Desulfococcus oleovorans</name>
    <dbReference type="NCBI Taxonomy" id="96561"/>
    <lineage>
        <taxon>Bacteria</taxon>
        <taxon>Pseudomonadati</taxon>
        <taxon>Thermodesulfobacteriota</taxon>
        <taxon>Desulfobacteria</taxon>
        <taxon>Desulfobacterales</taxon>
        <taxon>Desulfosudaceae</taxon>
        <taxon>Desulfosudis</taxon>
    </lineage>
</organism>
<evidence type="ECO:0000313" key="2">
    <source>
        <dbReference type="EMBL" id="ABW66218.1"/>
    </source>
</evidence>
<dbReference type="HOGENOM" id="CLU_1719410_0_0_7"/>
<dbReference type="AlphaFoldDB" id="A8ZTF4"/>
<gene>
    <name evidence="2" type="ordered locus">Dole_0408</name>
</gene>
<evidence type="ECO:0000313" key="3">
    <source>
        <dbReference type="Proteomes" id="UP000008561"/>
    </source>
</evidence>